<dbReference type="AlphaFoldDB" id="A0A5Y3IBK6"/>
<protein>
    <submittedName>
        <fullName evidence="1">Uncharacterized protein</fullName>
    </submittedName>
</protein>
<accession>A0A5Y3IBK6</accession>
<organism evidence="1">
    <name type="scientific">Salmonella enterica I</name>
    <dbReference type="NCBI Taxonomy" id="59201"/>
    <lineage>
        <taxon>Bacteria</taxon>
        <taxon>Pseudomonadati</taxon>
        <taxon>Pseudomonadota</taxon>
        <taxon>Gammaproteobacteria</taxon>
        <taxon>Enterobacterales</taxon>
        <taxon>Enterobacteriaceae</taxon>
        <taxon>Salmonella</taxon>
    </lineage>
</organism>
<proteinExistence type="predicted"/>
<reference evidence="1" key="1">
    <citation type="submission" date="2018-08" db="EMBL/GenBank/DDBJ databases">
        <authorList>
            <consortium name="GenomeTrakr network: Whole genome sequencing for foodborne pathogen traceback"/>
        </authorList>
    </citation>
    <scope>NUCLEOTIDE SEQUENCE</scope>
    <source>
        <strain evidence="1">FDA00003824</strain>
    </source>
</reference>
<gene>
    <name evidence="1" type="ORF">RU16_23675</name>
</gene>
<sequence>MNNDVAVLLFFLAPEVRRESYAACGQYPASGRARDGRFFYSCRALPLLCTRHSPFQRGRTPGLHQKLLLKSCLCRLPP</sequence>
<comment type="caution">
    <text evidence="1">The sequence shown here is derived from an EMBL/GenBank/DDBJ whole genome shotgun (WGS) entry which is preliminary data.</text>
</comment>
<dbReference type="EMBL" id="AAITFY010000035">
    <property type="protein sequence ID" value="ECH8333949.1"/>
    <property type="molecule type" value="Genomic_DNA"/>
</dbReference>
<name>A0A5Y3IBK6_SALET</name>
<evidence type="ECO:0000313" key="1">
    <source>
        <dbReference type="EMBL" id="ECH8333949.1"/>
    </source>
</evidence>